<dbReference type="Pfam" id="PF00014">
    <property type="entry name" value="Kunitz_BPTI"/>
    <property type="match status" value="2"/>
</dbReference>
<dbReference type="CDD" id="cd00109">
    <property type="entry name" value="Kunitz-type"/>
    <property type="match status" value="2"/>
</dbReference>
<evidence type="ECO:0000256" key="2">
    <source>
        <dbReference type="ARBA" id="ARBA00022900"/>
    </source>
</evidence>
<keyword evidence="2" id="KW-0722">Serine protease inhibitor</keyword>
<protein>
    <recommendedName>
        <fullName evidence="5">BPTI/Kunitz inhibitor domain-containing protein</fullName>
    </recommendedName>
</protein>
<dbReference type="EMBL" id="LR824562">
    <property type="protein sequence ID" value="CAH1647750.1"/>
    <property type="molecule type" value="Genomic_DNA"/>
</dbReference>
<keyword evidence="3" id="KW-1015">Disulfide bond</keyword>
<evidence type="ECO:0000256" key="4">
    <source>
        <dbReference type="SAM" id="SignalP"/>
    </source>
</evidence>
<dbReference type="SMART" id="SM00131">
    <property type="entry name" value="KU"/>
    <property type="match status" value="2"/>
</dbReference>
<dbReference type="InterPro" id="IPR036880">
    <property type="entry name" value="Kunitz_BPTI_sf"/>
</dbReference>
<evidence type="ECO:0000256" key="3">
    <source>
        <dbReference type="ARBA" id="ARBA00023157"/>
    </source>
</evidence>
<dbReference type="FunFam" id="4.10.410.10:FF:000020">
    <property type="entry name" value="Collagen, type VI, alpha 3"/>
    <property type="match status" value="1"/>
</dbReference>
<dbReference type="PROSITE" id="PS00280">
    <property type="entry name" value="BPTI_KUNITZ_1"/>
    <property type="match status" value="1"/>
</dbReference>
<name>A0A9P0IIY9_SPOLI</name>
<dbReference type="InterPro" id="IPR020901">
    <property type="entry name" value="Prtase_inh_Kunz-CS"/>
</dbReference>
<dbReference type="InterPro" id="IPR002223">
    <property type="entry name" value="Kunitz_BPTI"/>
</dbReference>
<evidence type="ECO:0000259" key="5">
    <source>
        <dbReference type="PROSITE" id="PS50279"/>
    </source>
</evidence>
<keyword evidence="1" id="KW-0646">Protease inhibitor</keyword>
<dbReference type="Proteomes" id="UP001153321">
    <property type="component" value="Chromosome Z"/>
</dbReference>
<proteinExistence type="predicted"/>
<feature type="domain" description="BPTI/Kunitz inhibitor" evidence="5">
    <location>
        <begin position="50"/>
        <end position="100"/>
    </location>
</feature>
<dbReference type="InterPro" id="IPR050098">
    <property type="entry name" value="TFPI/VKTCI-like"/>
</dbReference>
<evidence type="ECO:0000313" key="7">
    <source>
        <dbReference type="Proteomes" id="UP001153321"/>
    </source>
</evidence>
<dbReference type="Gene3D" id="4.10.410.10">
    <property type="entry name" value="Pancreatic trypsin inhibitor Kunitz domain"/>
    <property type="match status" value="2"/>
</dbReference>
<dbReference type="GO" id="GO:0004867">
    <property type="term" value="F:serine-type endopeptidase inhibitor activity"/>
    <property type="evidence" value="ECO:0007669"/>
    <property type="project" value="UniProtKB-KW"/>
</dbReference>
<dbReference type="PANTHER" id="PTHR10083:SF373">
    <property type="entry name" value="SERINE PEPTIDASE INHIBITOR, KUNITZ TYPE, 2"/>
    <property type="match status" value="1"/>
</dbReference>
<dbReference type="GO" id="GO:0005615">
    <property type="term" value="C:extracellular space"/>
    <property type="evidence" value="ECO:0007669"/>
    <property type="project" value="TreeGrafter"/>
</dbReference>
<dbReference type="SUPFAM" id="SSF57362">
    <property type="entry name" value="BPTI-like"/>
    <property type="match status" value="2"/>
</dbReference>
<dbReference type="AlphaFoldDB" id="A0A9P0IIY9"/>
<evidence type="ECO:0000256" key="1">
    <source>
        <dbReference type="ARBA" id="ARBA00022690"/>
    </source>
</evidence>
<gene>
    <name evidence="6" type="ORF">SPLIT_LOCUS13096</name>
</gene>
<feature type="domain" description="BPTI/Kunitz inhibitor" evidence="5">
    <location>
        <begin position="115"/>
        <end position="165"/>
    </location>
</feature>
<reference evidence="6" key="1">
    <citation type="submission" date="2022-02" db="EMBL/GenBank/DDBJ databases">
        <authorList>
            <person name="King R."/>
        </authorList>
    </citation>
    <scope>NUCLEOTIDE SEQUENCE</scope>
</reference>
<sequence length="190" mass="21630">MNLKENTVLVLYVISLLVVEEYVASNDVKSVNTQMCLNLDNTVRAKHKSCLLRPDTGPCRADIISWYFDAKQENCYRFFYGGCQGNGNRYPSKIACLNYCYVNASIQNNPIPHFCSLAFDYGHCFGQYNRWGWDPLFKTCRRRLYSGCGGNQNNFETRSECLATCLTGPNNTLSQVKTFTTCIPFTIPET</sequence>
<dbReference type="PRINTS" id="PR00759">
    <property type="entry name" value="BASICPTASE"/>
</dbReference>
<organism evidence="6 7">
    <name type="scientific">Spodoptera littoralis</name>
    <name type="common">Egyptian cotton leafworm</name>
    <dbReference type="NCBI Taxonomy" id="7109"/>
    <lineage>
        <taxon>Eukaryota</taxon>
        <taxon>Metazoa</taxon>
        <taxon>Ecdysozoa</taxon>
        <taxon>Arthropoda</taxon>
        <taxon>Hexapoda</taxon>
        <taxon>Insecta</taxon>
        <taxon>Pterygota</taxon>
        <taxon>Neoptera</taxon>
        <taxon>Endopterygota</taxon>
        <taxon>Lepidoptera</taxon>
        <taxon>Glossata</taxon>
        <taxon>Ditrysia</taxon>
        <taxon>Noctuoidea</taxon>
        <taxon>Noctuidae</taxon>
        <taxon>Amphipyrinae</taxon>
        <taxon>Spodoptera</taxon>
    </lineage>
</organism>
<dbReference type="PROSITE" id="PS50279">
    <property type="entry name" value="BPTI_KUNITZ_2"/>
    <property type="match status" value="2"/>
</dbReference>
<dbReference type="PANTHER" id="PTHR10083">
    <property type="entry name" value="KUNITZ-TYPE PROTEASE INHIBITOR-RELATED"/>
    <property type="match status" value="1"/>
</dbReference>
<keyword evidence="4" id="KW-0732">Signal</keyword>
<evidence type="ECO:0000313" key="6">
    <source>
        <dbReference type="EMBL" id="CAH1647750.1"/>
    </source>
</evidence>
<keyword evidence="7" id="KW-1185">Reference proteome</keyword>
<accession>A0A9P0IIY9</accession>
<feature type="chain" id="PRO_5040464413" description="BPTI/Kunitz inhibitor domain-containing protein" evidence="4">
    <location>
        <begin position="26"/>
        <end position="190"/>
    </location>
</feature>
<feature type="signal peptide" evidence="4">
    <location>
        <begin position="1"/>
        <end position="25"/>
    </location>
</feature>